<sequence length="336" mass="35439">MKVLLAACTAALIATSGTATATAQPLVPAADRDVRFVADGTITYGTVHVPAHRPGTRLPAALLIPGSGPTDRDGNEPGLAPATLRLIAETLGDDGVMTLRFDKYGTGKTGLGRYQDDPSRLDMESFTRQAGVAYATLRAQPEADSRAMLIVGHSEGGLQALLVARQEHPAAIALLAPQDLRLLDLLKLQISEQIDAALAAGALTAAEAEANKSGLTRVIAQFRDGAQPDYTGMTADLVTFLQQAIFSSVNARFVRSDDAIYPPDVARTVHTRAMVTCGTADTQVPCWTTAPLLAALPTPEPRVLPGIDHFLHTAGTPAGEQVLAPAVRQALREFWP</sequence>
<reference evidence="2" key="1">
    <citation type="submission" date="2023-03" db="EMBL/GenBank/DDBJ databases">
        <title>Amycolatopsis taiwanensis NBRC 103393.</title>
        <authorList>
            <person name="Ichikawa N."/>
            <person name="Sato H."/>
            <person name="Tonouchi N."/>
        </authorList>
    </citation>
    <scope>NUCLEOTIDE SEQUENCE</scope>
    <source>
        <strain evidence="2">NBRC 103393</strain>
    </source>
</reference>
<dbReference type="GO" id="GO:0052689">
    <property type="term" value="F:carboxylic ester hydrolase activity"/>
    <property type="evidence" value="ECO:0007669"/>
    <property type="project" value="TreeGrafter"/>
</dbReference>
<comment type="caution">
    <text evidence="2">The sequence shown here is derived from an EMBL/GenBank/DDBJ whole genome shotgun (WGS) entry which is preliminary data.</text>
</comment>
<feature type="signal peptide" evidence="1">
    <location>
        <begin position="1"/>
        <end position="21"/>
    </location>
</feature>
<dbReference type="Proteomes" id="UP001165136">
    <property type="component" value="Unassembled WGS sequence"/>
</dbReference>
<keyword evidence="2" id="KW-0378">Hydrolase</keyword>
<dbReference type="InterPro" id="IPR029058">
    <property type="entry name" value="AB_hydrolase_fold"/>
</dbReference>
<gene>
    <name evidence="2" type="ORF">Atai01_38760</name>
</gene>
<organism evidence="2 3">
    <name type="scientific">Amycolatopsis taiwanensis</name>
    <dbReference type="NCBI Taxonomy" id="342230"/>
    <lineage>
        <taxon>Bacteria</taxon>
        <taxon>Bacillati</taxon>
        <taxon>Actinomycetota</taxon>
        <taxon>Actinomycetes</taxon>
        <taxon>Pseudonocardiales</taxon>
        <taxon>Pseudonocardiaceae</taxon>
        <taxon>Amycolatopsis</taxon>
    </lineage>
</organism>
<dbReference type="SUPFAM" id="SSF53474">
    <property type="entry name" value="alpha/beta-Hydrolases"/>
    <property type="match status" value="1"/>
</dbReference>
<evidence type="ECO:0000313" key="3">
    <source>
        <dbReference type="Proteomes" id="UP001165136"/>
    </source>
</evidence>
<dbReference type="PANTHER" id="PTHR43265">
    <property type="entry name" value="ESTERASE ESTD"/>
    <property type="match status" value="1"/>
</dbReference>
<dbReference type="EMBL" id="BSTI01000008">
    <property type="protein sequence ID" value="GLY67257.1"/>
    <property type="molecule type" value="Genomic_DNA"/>
</dbReference>
<accession>A0A9W6R463</accession>
<dbReference type="PANTHER" id="PTHR43265:SF1">
    <property type="entry name" value="ESTERASE ESTD"/>
    <property type="match status" value="1"/>
</dbReference>
<evidence type="ECO:0000313" key="2">
    <source>
        <dbReference type="EMBL" id="GLY67257.1"/>
    </source>
</evidence>
<name>A0A9W6R463_9PSEU</name>
<proteinExistence type="predicted"/>
<dbReference type="Gene3D" id="3.40.50.1820">
    <property type="entry name" value="alpha/beta hydrolase"/>
    <property type="match status" value="1"/>
</dbReference>
<keyword evidence="1" id="KW-0732">Signal</keyword>
<feature type="chain" id="PRO_5040782532" evidence="1">
    <location>
        <begin position="22"/>
        <end position="336"/>
    </location>
</feature>
<keyword evidence="3" id="KW-1185">Reference proteome</keyword>
<evidence type="ECO:0000256" key="1">
    <source>
        <dbReference type="SAM" id="SignalP"/>
    </source>
</evidence>
<dbReference type="RefSeq" id="WP_285487716.1">
    <property type="nucleotide sequence ID" value="NZ_BSTI01000008.1"/>
</dbReference>
<dbReference type="AlphaFoldDB" id="A0A9W6R463"/>
<dbReference type="InterPro" id="IPR053145">
    <property type="entry name" value="AB_hydrolase_Est10"/>
</dbReference>
<protein>
    <submittedName>
        <fullName evidence="2">Alpha/beta hydrolase</fullName>
    </submittedName>
</protein>